<evidence type="ECO:0000259" key="2">
    <source>
        <dbReference type="PROSITE" id="PS50902"/>
    </source>
</evidence>
<feature type="domain" description="Flavodoxin-like" evidence="2">
    <location>
        <begin position="258"/>
        <end position="399"/>
    </location>
</feature>
<dbReference type="PANTHER" id="PTHR43717">
    <property type="entry name" value="ANAEROBIC NITRIC OXIDE REDUCTASE FLAVORUBREDOXIN"/>
    <property type="match status" value="1"/>
</dbReference>
<dbReference type="CDD" id="cd07709">
    <property type="entry name" value="flavodiiron_proteins_MBL-fold"/>
    <property type="match status" value="1"/>
</dbReference>
<dbReference type="GO" id="GO:0009055">
    <property type="term" value="F:electron transfer activity"/>
    <property type="evidence" value="ECO:0007669"/>
    <property type="project" value="InterPro"/>
</dbReference>
<dbReference type="InterPro" id="IPR001279">
    <property type="entry name" value="Metallo-B-lactamas"/>
</dbReference>
<reference evidence="3 4" key="1">
    <citation type="submission" date="2018-06" db="EMBL/GenBank/DDBJ databases">
        <authorList>
            <consortium name="Pathogen Informatics"/>
            <person name="Doyle S."/>
        </authorList>
    </citation>
    <scope>NUCLEOTIDE SEQUENCE [LARGE SCALE GENOMIC DNA]</scope>
    <source>
        <strain evidence="3 4">NCTC12020</strain>
    </source>
</reference>
<dbReference type="RefSeq" id="WP_115310871.1">
    <property type="nucleotide sequence ID" value="NZ_UHIO01000001.1"/>
</dbReference>
<dbReference type="GO" id="GO:0010181">
    <property type="term" value="F:FMN binding"/>
    <property type="evidence" value="ECO:0007669"/>
    <property type="project" value="InterPro"/>
</dbReference>
<dbReference type="InterPro" id="IPR036866">
    <property type="entry name" value="RibonucZ/Hydroxyglut_hydro"/>
</dbReference>
<dbReference type="InterPro" id="IPR008254">
    <property type="entry name" value="Flavodoxin/NO_synth"/>
</dbReference>
<dbReference type="Gene3D" id="3.60.15.10">
    <property type="entry name" value="Ribonuclease Z/Hydroxyacylglutathione hydrolase-like"/>
    <property type="match status" value="1"/>
</dbReference>
<accession>A0A380NNE8</accession>
<comment type="similarity">
    <text evidence="1">In the N-terminal section; belongs to the zinc metallo-hydrolase group 3 family.</text>
</comment>
<evidence type="ECO:0000313" key="4">
    <source>
        <dbReference type="Proteomes" id="UP000255367"/>
    </source>
</evidence>
<dbReference type="PROSITE" id="PS50902">
    <property type="entry name" value="FLAVODOXIN_LIKE"/>
    <property type="match status" value="1"/>
</dbReference>
<dbReference type="Gene3D" id="3.40.50.360">
    <property type="match status" value="1"/>
</dbReference>
<evidence type="ECO:0000313" key="3">
    <source>
        <dbReference type="EMBL" id="SUP44700.1"/>
    </source>
</evidence>
<dbReference type="Pfam" id="PF00258">
    <property type="entry name" value="Flavodoxin_1"/>
    <property type="match status" value="1"/>
</dbReference>
<dbReference type="InterPro" id="IPR029039">
    <property type="entry name" value="Flavoprotein-like_sf"/>
</dbReference>
<evidence type="ECO:0000256" key="1">
    <source>
        <dbReference type="ARBA" id="ARBA00007121"/>
    </source>
</evidence>
<dbReference type="SUPFAM" id="SSF52218">
    <property type="entry name" value="Flavoproteins"/>
    <property type="match status" value="1"/>
</dbReference>
<proteinExistence type="inferred from homology"/>
<dbReference type="PIRSF" id="PIRSF005243">
    <property type="entry name" value="ROO"/>
    <property type="match status" value="1"/>
</dbReference>
<dbReference type="GO" id="GO:0046872">
    <property type="term" value="F:metal ion binding"/>
    <property type="evidence" value="ECO:0007669"/>
    <property type="project" value="InterPro"/>
</dbReference>
<dbReference type="PANTHER" id="PTHR43717:SF1">
    <property type="entry name" value="ANAEROBIC NITRIC OXIDE REDUCTASE FLAVORUBREDOXIN"/>
    <property type="match status" value="1"/>
</dbReference>
<dbReference type="GO" id="GO:0016651">
    <property type="term" value="F:oxidoreductase activity, acting on NAD(P)H"/>
    <property type="evidence" value="ECO:0007669"/>
    <property type="project" value="UniProtKB-ARBA"/>
</dbReference>
<protein>
    <submittedName>
        <fullName evidence="3">Anaerobic nitric oxide reductase flavorubredoxin</fullName>
    </submittedName>
</protein>
<organism evidence="3 4">
    <name type="scientific">Veillonella criceti</name>
    <dbReference type="NCBI Taxonomy" id="103891"/>
    <lineage>
        <taxon>Bacteria</taxon>
        <taxon>Bacillati</taxon>
        <taxon>Bacillota</taxon>
        <taxon>Negativicutes</taxon>
        <taxon>Veillonellales</taxon>
        <taxon>Veillonellaceae</taxon>
        <taxon>Veillonella</taxon>
    </lineage>
</organism>
<dbReference type="InterPro" id="IPR045761">
    <property type="entry name" value="ODP_dom"/>
</dbReference>
<keyword evidence="4" id="KW-1185">Reference proteome</keyword>
<gene>
    <name evidence="3" type="primary">norV</name>
    <name evidence="3" type="ORF">NCTC12020_01788</name>
</gene>
<dbReference type="Pfam" id="PF19583">
    <property type="entry name" value="ODP"/>
    <property type="match status" value="1"/>
</dbReference>
<sequence length="412" mass="47332">MHCAQKLTDNIYWIGSNDWDTERFENLFPIPLGVSYNSYFIDDEKTCIVDSVDDSIRQEFFDNVEYLLNGRDLDFVVVNHMEPDHCSTLVELVDRYPNVKLVGNRTTFRLFEQFYGRPCPDNYYEVKEGDTIELGKHTLHSYTMPMVHWPEVTCTFEATTGILFSADAFGTFGTINGNIFADQLDFERVYEDEARRYYTNIVGKYGVQVQNAIKKALPLGIKMIAPLHGPIWRTPESIKYMIEKYMHWSTYSAEKKGVVIAFGSMYGNTAEMAQQLAKLLSLRGITDIKIYDVSKTNPSYIIADAWKYSHLVCMAPTYNLALYLTMENLLYELKALNFHNHKVSIVGNHSWASAAMKRMVEYFTNEFKDMEIVGTPLDIRGALHPQQLPLFEKLADDIVASIEATEIQTFSL</sequence>
<dbReference type="InterPro" id="IPR016440">
    <property type="entry name" value="Rubredoxin-O_OxRdtase"/>
</dbReference>
<dbReference type="SUPFAM" id="SSF56281">
    <property type="entry name" value="Metallo-hydrolase/oxidoreductase"/>
    <property type="match status" value="1"/>
</dbReference>
<dbReference type="SMART" id="SM00849">
    <property type="entry name" value="Lactamase_B"/>
    <property type="match status" value="1"/>
</dbReference>
<dbReference type="Proteomes" id="UP000255367">
    <property type="component" value="Unassembled WGS sequence"/>
</dbReference>
<dbReference type="OrthoDB" id="9807946at2"/>
<dbReference type="EMBL" id="UHIO01000001">
    <property type="protein sequence ID" value="SUP44700.1"/>
    <property type="molecule type" value="Genomic_DNA"/>
</dbReference>
<dbReference type="AlphaFoldDB" id="A0A380NNE8"/>
<name>A0A380NNE8_9FIRM</name>